<evidence type="ECO:0000256" key="3">
    <source>
        <dbReference type="ARBA" id="ARBA00023288"/>
    </source>
</evidence>
<organism evidence="8 9">
    <name type="scientific">Trema orientale</name>
    <name type="common">Charcoal tree</name>
    <name type="synonym">Celtis orientalis</name>
    <dbReference type="NCBI Taxonomy" id="63057"/>
    <lineage>
        <taxon>Eukaryota</taxon>
        <taxon>Viridiplantae</taxon>
        <taxon>Streptophyta</taxon>
        <taxon>Embryophyta</taxon>
        <taxon>Tracheophyta</taxon>
        <taxon>Spermatophyta</taxon>
        <taxon>Magnoliopsida</taxon>
        <taxon>eudicotyledons</taxon>
        <taxon>Gunneridae</taxon>
        <taxon>Pentapetalae</taxon>
        <taxon>rosids</taxon>
        <taxon>fabids</taxon>
        <taxon>Rosales</taxon>
        <taxon>Cannabaceae</taxon>
        <taxon>Trema</taxon>
    </lineage>
</organism>
<comment type="caution">
    <text evidence="8">The sequence shown here is derived from an EMBL/GenBank/DDBJ whole genome shotgun (WGS) entry which is preliminary data.</text>
</comment>
<feature type="region of interest" description="Disordered" evidence="6">
    <location>
        <begin position="60"/>
        <end position="117"/>
    </location>
</feature>
<dbReference type="AlphaFoldDB" id="A0A2P5FPB1"/>
<keyword evidence="9" id="KW-1185">Reference proteome</keyword>
<sequence>MVQRTVLRVDLSCLKCKKKLLKAVSTLEGVDKIEVDAAKGTLTVTGNADPYKIIISARKAGKHADVVSVGPPPAPPKPAEAQKKPTDEKKGGPDQKKGEDQKKNKNKATEAESLIHNPHTCPECQKLVFVQLDRWNEPNPSSCSIM</sequence>
<dbReference type="PANTHER" id="PTHR45811">
    <property type="entry name" value="COPPER TRANSPORT PROTEIN FAMILY-RELATED"/>
    <property type="match status" value="1"/>
</dbReference>
<dbReference type="OrthoDB" id="689350at2759"/>
<protein>
    <submittedName>
        <fullName evidence="8">Heavy metal-associated domain containing protein</fullName>
    </submittedName>
</protein>
<dbReference type="Gene3D" id="3.30.70.100">
    <property type="match status" value="1"/>
</dbReference>
<dbReference type="InterPro" id="IPR051863">
    <property type="entry name" value="HIPP"/>
</dbReference>
<evidence type="ECO:0000256" key="2">
    <source>
        <dbReference type="ARBA" id="ARBA00022723"/>
    </source>
</evidence>
<dbReference type="EMBL" id="JXTC01000018">
    <property type="protein sequence ID" value="PON99606.1"/>
    <property type="molecule type" value="Genomic_DNA"/>
</dbReference>
<proteinExistence type="inferred from homology"/>
<evidence type="ECO:0000313" key="8">
    <source>
        <dbReference type="EMBL" id="PON99606.1"/>
    </source>
</evidence>
<evidence type="ECO:0000256" key="6">
    <source>
        <dbReference type="SAM" id="MobiDB-lite"/>
    </source>
</evidence>
<evidence type="ECO:0000313" key="9">
    <source>
        <dbReference type="Proteomes" id="UP000237000"/>
    </source>
</evidence>
<reference evidence="9" key="1">
    <citation type="submission" date="2016-06" db="EMBL/GenBank/DDBJ databases">
        <title>Parallel loss of symbiosis genes in relatives of nitrogen-fixing non-legume Parasponia.</title>
        <authorList>
            <person name="Van Velzen R."/>
            <person name="Holmer R."/>
            <person name="Bu F."/>
            <person name="Rutten L."/>
            <person name="Van Zeijl A."/>
            <person name="Liu W."/>
            <person name="Santuari L."/>
            <person name="Cao Q."/>
            <person name="Sharma T."/>
            <person name="Shen D."/>
            <person name="Roswanjaya Y."/>
            <person name="Wardhani T."/>
            <person name="Kalhor M.S."/>
            <person name="Jansen J."/>
            <person name="Van den Hoogen J."/>
            <person name="Gungor B."/>
            <person name="Hartog M."/>
            <person name="Hontelez J."/>
            <person name="Verver J."/>
            <person name="Yang W.-C."/>
            <person name="Schijlen E."/>
            <person name="Repin R."/>
            <person name="Schilthuizen M."/>
            <person name="Schranz E."/>
            <person name="Heidstra R."/>
            <person name="Miyata K."/>
            <person name="Fedorova E."/>
            <person name="Kohlen W."/>
            <person name="Bisseling T."/>
            <person name="Smit S."/>
            <person name="Geurts R."/>
        </authorList>
    </citation>
    <scope>NUCLEOTIDE SEQUENCE [LARGE SCALE GENOMIC DNA]</scope>
    <source>
        <strain evidence="9">cv. RG33-2</strain>
    </source>
</reference>
<dbReference type="PANTHER" id="PTHR45811:SF13">
    <property type="entry name" value="OS04G0661100 PROTEIN"/>
    <property type="match status" value="1"/>
</dbReference>
<dbReference type="Pfam" id="PF00403">
    <property type="entry name" value="HMA"/>
    <property type="match status" value="1"/>
</dbReference>
<dbReference type="Proteomes" id="UP000237000">
    <property type="component" value="Unassembled WGS sequence"/>
</dbReference>
<dbReference type="STRING" id="63057.A0A2P5FPB1"/>
<dbReference type="GO" id="GO:0046872">
    <property type="term" value="F:metal ion binding"/>
    <property type="evidence" value="ECO:0007669"/>
    <property type="project" value="UniProtKB-KW"/>
</dbReference>
<gene>
    <name evidence="8" type="ORF">TorRG33x02_047730</name>
</gene>
<evidence type="ECO:0000256" key="4">
    <source>
        <dbReference type="ARBA" id="ARBA00023289"/>
    </source>
</evidence>
<dbReference type="CDD" id="cd00371">
    <property type="entry name" value="HMA"/>
    <property type="match status" value="1"/>
</dbReference>
<feature type="compositionally biased region" description="Basic and acidic residues" evidence="6">
    <location>
        <begin position="80"/>
        <end position="110"/>
    </location>
</feature>
<dbReference type="InParanoid" id="A0A2P5FPB1"/>
<evidence type="ECO:0000256" key="5">
    <source>
        <dbReference type="ARBA" id="ARBA00024045"/>
    </source>
</evidence>
<comment type="similarity">
    <text evidence="5">Belongs to the HIPP family.</text>
</comment>
<keyword evidence="2" id="KW-0479">Metal-binding</keyword>
<evidence type="ECO:0000256" key="1">
    <source>
        <dbReference type="ARBA" id="ARBA00022481"/>
    </source>
</evidence>
<accession>A0A2P5FPB1</accession>
<evidence type="ECO:0000259" key="7">
    <source>
        <dbReference type="PROSITE" id="PS50846"/>
    </source>
</evidence>
<keyword evidence="1" id="KW-0488">Methylation</keyword>
<dbReference type="SUPFAM" id="SSF55008">
    <property type="entry name" value="HMA, heavy metal-associated domain"/>
    <property type="match status" value="1"/>
</dbReference>
<dbReference type="PROSITE" id="PS50846">
    <property type="entry name" value="HMA_2"/>
    <property type="match status" value="1"/>
</dbReference>
<keyword evidence="4" id="KW-0636">Prenylation</keyword>
<dbReference type="InterPro" id="IPR036163">
    <property type="entry name" value="HMA_dom_sf"/>
</dbReference>
<keyword evidence="3" id="KW-0449">Lipoprotein</keyword>
<feature type="domain" description="HMA" evidence="7">
    <location>
        <begin position="2"/>
        <end position="65"/>
    </location>
</feature>
<dbReference type="InterPro" id="IPR006121">
    <property type="entry name" value="HMA_dom"/>
</dbReference>
<name>A0A2P5FPB1_TREOI</name>